<reference evidence="2 3" key="1">
    <citation type="submission" date="2024-09" db="EMBL/GenBank/DDBJ databases">
        <authorList>
            <person name="Sun Q."/>
            <person name="Mori K."/>
        </authorList>
    </citation>
    <scope>NUCLEOTIDE SEQUENCE [LARGE SCALE GENOMIC DNA]</scope>
    <source>
        <strain evidence="2 3">CGMCC 1.9126</strain>
    </source>
</reference>
<dbReference type="PANTHER" id="PTHR46623:SF6">
    <property type="entry name" value="ALPHA_BETA-HYDROLASES SUPERFAMILY PROTEIN"/>
    <property type="match status" value="1"/>
</dbReference>
<dbReference type="EC" id="3.1.-.-" evidence="2"/>
<dbReference type="RefSeq" id="WP_160546842.1">
    <property type="nucleotide sequence ID" value="NZ_JBHLUU010000118.1"/>
</dbReference>
<evidence type="ECO:0000313" key="2">
    <source>
        <dbReference type="EMBL" id="MFC0477220.1"/>
    </source>
</evidence>
<dbReference type="EMBL" id="JBHLUU010000118">
    <property type="protein sequence ID" value="MFC0477220.1"/>
    <property type="molecule type" value="Genomic_DNA"/>
</dbReference>
<dbReference type="PANTHER" id="PTHR46623">
    <property type="entry name" value="CARBOXYMETHYLENEBUTENOLIDASE-RELATED"/>
    <property type="match status" value="1"/>
</dbReference>
<feature type="domain" description="Dienelactone hydrolase" evidence="1">
    <location>
        <begin position="6"/>
        <end position="191"/>
    </location>
</feature>
<keyword evidence="2" id="KW-0378">Hydrolase</keyword>
<dbReference type="Proteomes" id="UP001589738">
    <property type="component" value="Unassembled WGS sequence"/>
</dbReference>
<dbReference type="SUPFAM" id="SSF53474">
    <property type="entry name" value="alpha/beta-Hydrolases"/>
    <property type="match status" value="1"/>
</dbReference>
<sequence>MNKSDKLIIVIHEIYGVNQHIKTYCNHFAKLGYEVFCPNLLNKEQPFPYDQEETAYQYFTNEIGFLKARDKINIIIKENREKYKKIYLVGFSVGATISWLCSNVNDVDGVIGYYGSRIRNYMNVYPKCPVLLFFPEKEEAFDVDDINPKLIEKNVEVHKFEGKHGFSDRFSMKYNKHSAEAAFQIVVDFLESLDVRHIPIN</sequence>
<dbReference type="Gene3D" id="3.40.50.1820">
    <property type="entry name" value="alpha/beta hydrolase"/>
    <property type="match status" value="1"/>
</dbReference>
<keyword evidence="3" id="KW-1185">Reference proteome</keyword>
<dbReference type="InterPro" id="IPR051049">
    <property type="entry name" value="Dienelactone_hydrolase-like"/>
</dbReference>
<comment type="caution">
    <text evidence="2">The sequence shown here is derived from an EMBL/GenBank/DDBJ whole genome shotgun (WGS) entry which is preliminary data.</text>
</comment>
<evidence type="ECO:0000313" key="3">
    <source>
        <dbReference type="Proteomes" id="UP001589738"/>
    </source>
</evidence>
<gene>
    <name evidence="2" type="ORF">ACFFHF_18625</name>
</gene>
<protein>
    <submittedName>
        <fullName evidence="2">Dienelactone hydrolase family protein</fullName>
        <ecNumber evidence="2">3.1.-.-</ecNumber>
    </submittedName>
</protein>
<dbReference type="InterPro" id="IPR002925">
    <property type="entry name" value="Dienelactn_hydro"/>
</dbReference>
<accession>A0ABV6KWF1</accession>
<name>A0ABV6KWF1_9BACI</name>
<dbReference type="Pfam" id="PF01738">
    <property type="entry name" value="DLH"/>
    <property type="match status" value="1"/>
</dbReference>
<evidence type="ECO:0000259" key="1">
    <source>
        <dbReference type="Pfam" id="PF01738"/>
    </source>
</evidence>
<organism evidence="2 3">
    <name type="scientific">Robertmurraya beringensis</name>
    <dbReference type="NCBI Taxonomy" id="641660"/>
    <lineage>
        <taxon>Bacteria</taxon>
        <taxon>Bacillati</taxon>
        <taxon>Bacillota</taxon>
        <taxon>Bacilli</taxon>
        <taxon>Bacillales</taxon>
        <taxon>Bacillaceae</taxon>
        <taxon>Robertmurraya</taxon>
    </lineage>
</organism>
<dbReference type="InterPro" id="IPR029058">
    <property type="entry name" value="AB_hydrolase_fold"/>
</dbReference>
<proteinExistence type="predicted"/>
<dbReference type="GO" id="GO:0016787">
    <property type="term" value="F:hydrolase activity"/>
    <property type="evidence" value="ECO:0007669"/>
    <property type="project" value="UniProtKB-KW"/>
</dbReference>